<sequence>MLKLTRIAAVALIGLAVLLAVIALMIGRKPAAPATAAPVAHSEAQAITVVEAVARLPAGEPITANGLRLAQRTTAVAGAATSISAVVGKVPVQD</sequence>
<organism evidence="2 3">
    <name type="scientific">Desulfolutivibrio sulfodismutans</name>
    <dbReference type="NCBI Taxonomy" id="63561"/>
    <lineage>
        <taxon>Bacteria</taxon>
        <taxon>Pseudomonadati</taxon>
        <taxon>Thermodesulfobacteriota</taxon>
        <taxon>Desulfovibrionia</taxon>
        <taxon>Desulfovibrionales</taxon>
        <taxon>Desulfovibrionaceae</taxon>
        <taxon>Desulfolutivibrio</taxon>
    </lineage>
</organism>
<feature type="non-terminal residue" evidence="2">
    <location>
        <position position="94"/>
    </location>
</feature>
<protein>
    <submittedName>
        <fullName evidence="2">Flp pilus assembly protein CpaB</fullName>
    </submittedName>
</protein>
<dbReference type="InterPro" id="IPR013974">
    <property type="entry name" value="SAF"/>
</dbReference>
<evidence type="ECO:0000259" key="1">
    <source>
        <dbReference type="Pfam" id="PF08666"/>
    </source>
</evidence>
<proteinExistence type="predicted"/>
<evidence type="ECO:0000313" key="3">
    <source>
        <dbReference type="Proteomes" id="UP000469724"/>
    </source>
</evidence>
<dbReference type="AlphaFoldDB" id="A0A7K3NS95"/>
<dbReference type="Proteomes" id="UP000469724">
    <property type="component" value="Unassembled WGS sequence"/>
</dbReference>
<keyword evidence="3" id="KW-1185">Reference proteome</keyword>
<feature type="domain" description="SAF" evidence="1">
    <location>
        <begin position="48"/>
        <end position="93"/>
    </location>
</feature>
<evidence type="ECO:0000313" key="2">
    <source>
        <dbReference type="EMBL" id="NDY59066.1"/>
    </source>
</evidence>
<comment type="caution">
    <text evidence="2">The sequence shown here is derived from an EMBL/GenBank/DDBJ whole genome shotgun (WGS) entry which is preliminary data.</text>
</comment>
<dbReference type="Pfam" id="PF08666">
    <property type="entry name" value="SAF"/>
    <property type="match status" value="1"/>
</dbReference>
<dbReference type="EMBL" id="JAAGRQ010000249">
    <property type="protein sequence ID" value="NDY59066.1"/>
    <property type="molecule type" value="Genomic_DNA"/>
</dbReference>
<reference evidence="2 3" key="1">
    <citation type="submission" date="2020-02" db="EMBL/GenBank/DDBJ databases">
        <title>Comparative genomics of sulfur disproportionating microorganisms.</title>
        <authorList>
            <person name="Ward L.M."/>
            <person name="Bertran E."/>
            <person name="Johnston D.T."/>
        </authorList>
    </citation>
    <scope>NUCLEOTIDE SEQUENCE [LARGE SCALE GENOMIC DNA]</scope>
    <source>
        <strain evidence="2 3">DSM 3696</strain>
    </source>
</reference>
<accession>A0A7K3NS95</accession>
<name>A0A7K3NS95_9BACT</name>
<gene>
    <name evidence="2" type="ORF">G3N56_20210</name>
</gene>